<feature type="domain" description="OmpR/PhoB-type" evidence="7">
    <location>
        <begin position="125"/>
        <end position="224"/>
    </location>
</feature>
<name>A0A3G9JQV7_9FIRM</name>
<dbReference type="RefSeq" id="WP_125118379.1">
    <property type="nucleotide sequence ID" value="NZ_AP019309.1"/>
</dbReference>
<dbReference type="InterPro" id="IPR036388">
    <property type="entry name" value="WH-like_DNA-bd_sf"/>
</dbReference>
<dbReference type="InterPro" id="IPR039420">
    <property type="entry name" value="WalR-like"/>
</dbReference>
<dbReference type="InterPro" id="IPR011006">
    <property type="entry name" value="CheY-like_superfamily"/>
</dbReference>
<dbReference type="SUPFAM" id="SSF52172">
    <property type="entry name" value="CheY-like"/>
    <property type="match status" value="1"/>
</dbReference>
<gene>
    <name evidence="8" type="ORF">SG0102_03630</name>
</gene>
<dbReference type="OrthoDB" id="9811749at2"/>
<dbReference type="AlphaFoldDB" id="A0A3G9JQV7"/>
<keyword evidence="3" id="KW-0805">Transcription regulation</keyword>
<dbReference type="GO" id="GO:0006355">
    <property type="term" value="P:regulation of DNA-templated transcription"/>
    <property type="evidence" value="ECO:0007669"/>
    <property type="project" value="InterPro"/>
</dbReference>
<keyword evidence="1" id="KW-0597">Phosphoprotein</keyword>
<reference evidence="8 9" key="1">
    <citation type="submission" date="2018-11" db="EMBL/GenBank/DDBJ databases">
        <title>Novel Erysipelotrichaceae bacterium isolated from small intestine of a swine.</title>
        <authorList>
            <person name="Kim J.S."/>
            <person name="Choe H."/>
            <person name="Lee Y.R."/>
            <person name="Kim K.M."/>
            <person name="Park D.S."/>
        </authorList>
    </citation>
    <scope>NUCLEOTIDE SEQUENCE [LARGE SCALE GENOMIC DNA]</scope>
    <source>
        <strain evidence="8 9">SG0102</strain>
    </source>
</reference>
<evidence type="ECO:0000313" key="9">
    <source>
        <dbReference type="Proteomes" id="UP000268059"/>
    </source>
</evidence>
<dbReference type="Gene3D" id="3.40.50.2300">
    <property type="match status" value="1"/>
</dbReference>
<dbReference type="PANTHER" id="PTHR48111">
    <property type="entry name" value="REGULATOR OF RPOS"/>
    <property type="match status" value="1"/>
</dbReference>
<evidence type="ECO:0000259" key="7">
    <source>
        <dbReference type="PROSITE" id="PS51755"/>
    </source>
</evidence>
<protein>
    <submittedName>
        <fullName evidence="8">DNA-binding response regulator</fullName>
    </submittedName>
</protein>
<evidence type="ECO:0000256" key="5">
    <source>
        <dbReference type="ARBA" id="ARBA00023163"/>
    </source>
</evidence>
<dbReference type="GO" id="GO:0032993">
    <property type="term" value="C:protein-DNA complex"/>
    <property type="evidence" value="ECO:0007669"/>
    <property type="project" value="TreeGrafter"/>
</dbReference>
<dbReference type="SUPFAM" id="SSF46894">
    <property type="entry name" value="C-terminal effector domain of the bipartite response regulators"/>
    <property type="match status" value="1"/>
</dbReference>
<sequence length="225" mass="25788">MLNQLTVTLIHEDPKFSAQLSALLESHQMPVTTISTIDDLDENNINTSMIIIHETFPRLNLKKLLIANKLHRNALTLVLTNAVSGSYLESLLDSGADDYLTRPYTIEDIYQKLLSVYRNGILKPRNIYRFKDIILDTTTRSAFINDQVLSLTEKEFKLLTVLVKQPYQPHSNTALFEKLWGNAIYEDQTSLIAIMNSLINKLNAAGSYDHYIRKFGEESYMMDVR</sequence>
<dbReference type="Proteomes" id="UP000268059">
    <property type="component" value="Chromosome"/>
</dbReference>
<dbReference type="InterPro" id="IPR001867">
    <property type="entry name" value="OmpR/PhoB-type_DNA-bd"/>
</dbReference>
<dbReference type="GO" id="GO:0005829">
    <property type="term" value="C:cytosol"/>
    <property type="evidence" value="ECO:0007669"/>
    <property type="project" value="TreeGrafter"/>
</dbReference>
<evidence type="ECO:0000256" key="1">
    <source>
        <dbReference type="ARBA" id="ARBA00022553"/>
    </source>
</evidence>
<feature type="DNA-binding region" description="OmpR/PhoB-type" evidence="6">
    <location>
        <begin position="125"/>
        <end position="224"/>
    </location>
</feature>
<evidence type="ECO:0000256" key="6">
    <source>
        <dbReference type="PROSITE-ProRule" id="PRU01091"/>
    </source>
</evidence>
<dbReference type="InterPro" id="IPR016032">
    <property type="entry name" value="Sig_transdc_resp-reg_C-effctor"/>
</dbReference>
<evidence type="ECO:0000313" key="8">
    <source>
        <dbReference type="EMBL" id="BBH25429.1"/>
    </source>
</evidence>
<dbReference type="InParanoid" id="A0A3G9JQV7"/>
<dbReference type="Pfam" id="PF00486">
    <property type="entry name" value="Trans_reg_C"/>
    <property type="match status" value="1"/>
</dbReference>
<keyword evidence="2" id="KW-0902">Two-component regulatory system</keyword>
<organism evidence="8 9">
    <name type="scientific">Intestinibaculum porci</name>
    <dbReference type="NCBI Taxonomy" id="2487118"/>
    <lineage>
        <taxon>Bacteria</taxon>
        <taxon>Bacillati</taxon>
        <taxon>Bacillota</taxon>
        <taxon>Erysipelotrichia</taxon>
        <taxon>Erysipelotrichales</taxon>
        <taxon>Erysipelotrichaceae</taxon>
        <taxon>Intestinibaculum</taxon>
    </lineage>
</organism>
<evidence type="ECO:0000256" key="4">
    <source>
        <dbReference type="ARBA" id="ARBA00023125"/>
    </source>
</evidence>
<dbReference type="EMBL" id="AP019309">
    <property type="protein sequence ID" value="BBH25429.1"/>
    <property type="molecule type" value="Genomic_DNA"/>
</dbReference>
<dbReference type="GO" id="GO:0000976">
    <property type="term" value="F:transcription cis-regulatory region binding"/>
    <property type="evidence" value="ECO:0007669"/>
    <property type="project" value="TreeGrafter"/>
</dbReference>
<dbReference type="PANTHER" id="PTHR48111:SF1">
    <property type="entry name" value="TWO-COMPONENT RESPONSE REGULATOR ORR33"/>
    <property type="match status" value="1"/>
</dbReference>
<dbReference type="GO" id="GO:0000156">
    <property type="term" value="F:phosphorelay response regulator activity"/>
    <property type="evidence" value="ECO:0007669"/>
    <property type="project" value="TreeGrafter"/>
</dbReference>
<dbReference type="PROSITE" id="PS51755">
    <property type="entry name" value="OMPR_PHOB"/>
    <property type="match status" value="1"/>
</dbReference>
<dbReference type="Gene3D" id="1.10.10.10">
    <property type="entry name" value="Winged helix-like DNA-binding domain superfamily/Winged helix DNA-binding domain"/>
    <property type="match status" value="1"/>
</dbReference>
<keyword evidence="4 6" id="KW-0238">DNA-binding</keyword>
<accession>A0A3G9JQV7</accession>
<proteinExistence type="predicted"/>
<evidence type="ECO:0000256" key="3">
    <source>
        <dbReference type="ARBA" id="ARBA00023015"/>
    </source>
</evidence>
<dbReference type="KEGG" id="ebm:SG0102_03630"/>
<keyword evidence="9" id="KW-1185">Reference proteome</keyword>
<evidence type="ECO:0000256" key="2">
    <source>
        <dbReference type="ARBA" id="ARBA00023012"/>
    </source>
</evidence>
<keyword evidence="5" id="KW-0804">Transcription</keyword>